<proteinExistence type="inferred from homology"/>
<evidence type="ECO:0000256" key="7">
    <source>
        <dbReference type="ARBA" id="ARBA00022989"/>
    </source>
</evidence>
<keyword evidence="8" id="KW-0770">Synapse</keyword>
<feature type="transmembrane region" description="Helical" evidence="11">
    <location>
        <begin position="83"/>
        <end position="109"/>
    </location>
</feature>
<evidence type="ECO:0000259" key="12">
    <source>
        <dbReference type="Pfam" id="PF01545"/>
    </source>
</evidence>
<evidence type="ECO:0000313" key="14">
    <source>
        <dbReference type="Proteomes" id="UP000276055"/>
    </source>
</evidence>
<accession>A0A495FNP9</accession>
<comment type="caution">
    <text evidence="13">The sequence shown here is derived from an EMBL/GenBank/DDBJ whole genome shotgun (WGS) entry which is preliminary data.</text>
</comment>
<evidence type="ECO:0000256" key="5">
    <source>
        <dbReference type="ARBA" id="ARBA00022753"/>
    </source>
</evidence>
<dbReference type="InterPro" id="IPR026765">
    <property type="entry name" value="Tmem163"/>
</dbReference>
<evidence type="ECO:0000256" key="11">
    <source>
        <dbReference type="SAM" id="Phobius"/>
    </source>
</evidence>
<dbReference type="Proteomes" id="UP000276055">
    <property type="component" value="Unassembled WGS sequence"/>
</dbReference>
<comment type="similarity">
    <text evidence="3">Belongs to the TMEM163 family.</text>
</comment>
<keyword evidence="9 11" id="KW-0472">Membrane</keyword>
<gene>
    <name evidence="13" type="ORF">C8D78_0479</name>
</gene>
<dbReference type="GO" id="GO:0008324">
    <property type="term" value="F:monoatomic cation transmembrane transporter activity"/>
    <property type="evidence" value="ECO:0007669"/>
    <property type="project" value="InterPro"/>
</dbReference>
<evidence type="ECO:0000256" key="9">
    <source>
        <dbReference type="ARBA" id="ARBA00023136"/>
    </source>
</evidence>
<dbReference type="InterPro" id="IPR058533">
    <property type="entry name" value="Cation_efflux_TM"/>
</dbReference>
<feature type="transmembrane region" description="Helical" evidence="11">
    <location>
        <begin position="25"/>
        <end position="43"/>
    </location>
</feature>
<dbReference type="Gene3D" id="1.20.1510.10">
    <property type="entry name" value="Cation efflux protein transmembrane domain"/>
    <property type="match status" value="1"/>
</dbReference>
<dbReference type="GO" id="GO:0031410">
    <property type="term" value="C:cytoplasmic vesicle"/>
    <property type="evidence" value="ECO:0007669"/>
    <property type="project" value="UniProtKB-KW"/>
</dbReference>
<dbReference type="EMBL" id="RBIR01000001">
    <property type="protein sequence ID" value="RKR30159.1"/>
    <property type="molecule type" value="Genomic_DNA"/>
</dbReference>
<keyword evidence="7 11" id="KW-1133">Transmembrane helix</keyword>
<name>A0A495FNP9_9MICC</name>
<keyword evidence="6" id="KW-0862">Zinc</keyword>
<feature type="transmembrane region" description="Helical" evidence="11">
    <location>
        <begin position="153"/>
        <end position="170"/>
    </location>
</feature>
<dbReference type="PANTHER" id="PTHR31937:SF2">
    <property type="entry name" value="TRANSMEMBRANE PROTEIN 163"/>
    <property type="match status" value="1"/>
</dbReference>
<dbReference type="SUPFAM" id="SSF161111">
    <property type="entry name" value="Cation efflux protein transmembrane domain-like"/>
    <property type="match status" value="1"/>
</dbReference>
<evidence type="ECO:0000256" key="1">
    <source>
        <dbReference type="ARBA" id="ARBA00004146"/>
    </source>
</evidence>
<evidence type="ECO:0000256" key="2">
    <source>
        <dbReference type="ARBA" id="ARBA00004644"/>
    </source>
</evidence>
<comment type="subcellular location">
    <subcellularLocation>
        <location evidence="2">Cytoplasmic vesicle</location>
        <location evidence="2">Secretory vesicle</location>
        <location evidence="2">Synaptic vesicle membrane</location>
        <topology evidence="2">Multi-pass membrane protein</topology>
    </subcellularLocation>
    <subcellularLocation>
        <location evidence="1">Early endosome membrane</location>
    </subcellularLocation>
</comment>
<dbReference type="Pfam" id="PF01545">
    <property type="entry name" value="Cation_efflux"/>
    <property type="match status" value="1"/>
</dbReference>
<dbReference type="OrthoDB" id="9805136at2"/>
<organism evidence="13 14">
    <name type="scientific">Arthrobacter oryzae</name>
    <dbReference type="NCBI Taxonomy" id="409290"/>
    <lineage>
        <taxon>Bacteria</taxon>
        <taxon>Bacillati</taxon>
        <taxon>Actinomycetota</taxon>
        <taxon>Actinomycetes</taxon>
        <taxon>Micrococcales</taxon>
        <taxon>Micrococcaceae</taxon>
        <taxon>Arthrobacter</taxon>
    </lineage>
</organism>
<feature type="domain" description="Cation efflux protein transmembrane" evidence="12">
    <location>
        <begin position="30"/>
        <end position="201"/>
    </location>
</feature>
<keyword evidence="4 11" id="KW-0812">Transmembrane</keyword>
<dbReference type="GO" id="GO:0016020">
    <property type="term" value="C:membrane"/>
    <property type="evidence" value="ECO:0007669"/>
    <property type="project" value="InterPro"/>
</dbReference>
<evidence type="ECO:0000256" key="8">
    <source>
        <dbReference type="ARBA" id="ARBA00023018"/>
    </source>
</evidence>
<dbReference type="RefSeq" id="WP_120950252.1">
    <property type="nucleotide sequence ID" value="NZ_RBIR01000001.1"/>
</dbReference>
<evidence type="ECO:0000256" key="10">
    <source>
        <dbReference type="ARBA" id="ARBA00023329"/>
    </source>
</evidence>
<dbReference type="AlphaFoldDB" id="A0A495FNP9"/>
<evidence type="ECO:0000313" key="13">
    <source>
        <dbReference type="EMBL" id="RKR30159.1"/>
    </source>
</evidence>
<protein>
    <submittedName>
        <fullName evidence="13">Cation efflux family protein</fullName>
    </submittedName>
</protein>
<evidence type="ECO:0000256" key="4">
    <source>
        <dbReference type="ARBA" id="ARBA00022692"/>
    </source>
</evidence>
<keyword evidence="10" id="KW-0968">Cytoplasmic vesicle</keyword>
<evidence type="ECO:0000256" key="6">
    <source>
        <dbReference type="ARBA" id="ARBA00022833"/>
    </source>
</evidence>
<sequence length="208" mass="21842">MARTNGITKTTGPELLLRRGLRLEYATLGWNVIGLGVLAAAALGAGSPALAGFGLDSLIEIFASLVVVWQLKGIHKDREARAMRLIGVAFAVLAAYLAIQLAFVVAAGLRPATSGLGIAWTALTFVVMLALALGKIRTGHALDNPVLRAEGKVTLVDAYLAGAVLAGLLLNSLFGWWWADPLAGAVIIYYAVSEARHSFKHDADANIA</sequence>
<feature type="transmembrane region" description="Helical" evidence="11">
    <location>
        <begin position="115"/>
        <end position="133"/>
    </location>
</feature>
<dbReference type="InterPro" id="IPR027469">
    <property type="entry name" value="Cation_efflux_TMD_sf"/>
</dbReference>
<dbReference type="PANTHER" id="PTHR31937">
    <property type="entry name" value="TRANSMEMBRANE PROTEIN 163"/>
    <property type="match status" value="1"/>
</dbReference>
<keyword evidence="5" id="KW-0967">Endosome</keyword>
<reference evidence="13 14" key="1">
    <citation type="submission" date="2018-10" db="EMBL/GenBank/DDBJ databases">
        <title>Genomic Encyclopedia of Type Strains, Phase IV (KMG-IV): sequencing the most valuable type-strain genomes for metagenomic binning, comparative biology and taxonomic classification.</title>
        <authorList>
            <person name="Goeker M."/>
        </authorList>
    </citation>
    <scope>NUCLEOTIDE SEQUENCE [LARGE SCALE GENOMIC DNA]</scope>
    <source>
        <strain evidence="13 14">DSM 25586</strain>
    </source>
</reference>
<feature type="transmembrane region" description="Helical" evidence="11">
    <location>
        <begin position="49"/>
        <end position="71"/>
    </location>
</feature>
<evidence type="ECO:0000256" key="3">
    <source>
        <dbReference type="ARBA" id="ARBA00008731"/>
    </source>
</evidence>